<dbReference type="InterPro" id="IPR034660">
    <property type="entry name" value="DinB/YfiT-like"/>
</dbReference>
<keyword evidence="2" id="KW-1185">Reference proteome</keyword>
<reference evidence="1 2" key="1">
    <citation type="journal article" date="2023" name="Microbiol. Resour. Announc.">
        <title>Complete Genome Sequence of Imperialibacter roseus strain P4T.</title>
        <authorList>
            <person name="Tizabi D.R."/>
            <person name="Bachvaroff T."/>
            <person name="Hill R.T."/>
        </authorList>
    </citation>
    <scope>NUCLEOTIDE SEQUENCE [LARGE SCALE GENOMIC DNA]</scope>
    <source>
        <strain evidence="1 2">P4T</strain>
    </source>
</reference>
<gene>
    <name evidence="1" type="ORF">RT717_18060</name>
</gene>
<proteinExistence type="predicted"/>
<dbReference type="Gene3D" id="1.20.120.450">
    <property type="entry name" value="dinb family like domain"/>
    <property type="match status" value="1"/>
</dbReference>
<organism evidence="1 2">
    <name type="scientific">Imperialibacter roseus</name>
    <dbReference type="NCBI Taxonomy" id="1324217"/>
    <lineage>
        <taxon>Bacteria</taxon>
        <taxon>Pseudomonadati</taxon>
        <taxon>Bacteroidota</taxon>
        <taxon>Cytophagia</taxon>
        <taxon>Cytophagales</taxon>
        <taxon>Flammeovirgaceae</taxon>
        <taxon>Imperialibacter</taxon>
    </lineage>
</organism>
<dbReference type="Proteomes" id="UP001302349">
    <property type="component" value="Chromosome"/>
</dbReference>
<dbReference type="SUPFAM" id="SSF109854">
    <property type="entry name" value="DinB/YfiT-like putative metalloenzymes"/>
    <property type="match status" value="1"/>
</dbReference>
<name>A0ABZ0IKE8_9BACT</name>
<dbReference type="InterPro" id="IPR011466">
    <property type="entry name" value="DUF1572"/>
</dbReference>
<evidence type="ECO:0000313" key="2">
    <source>
        <dbReference type="Proteomes" id="UP001302349"/>
    </source>
</evidence>
<protein>
    <submittedName>
        <fullName evidence="1">DinB family protein</fullName>
    </submittedName>
</protein>
<accession>A0ABZ0IKE8</accession>
<evidence type="ECO:0000313" key="1">
    <source>
        <dbReference type="EMBL" id="WOK04989.1"/>
    </source>
</evidence>
<sequence>MTPSLLAVEVKQHAIMRLQENTQKIAKCLDQLSEVEIWQRPNASSNSMGNLILHLCGNITQYIISSLGGKEDRRVRDEEFDAKGGYSKKELQLKLESTVAQAIEVIQTISDEELLRVRPVQAYEFSGVGNVIHAVEHYSYHTGQIAFWTKQVRNKDLGFYADVDLNRKGQ</sequence>
<dbReference type="Pfam" id="PF07609">
    <property type="entry name" value="DUF1572"/>
    <property type="match status" value="1"/>
</dbReference>
<dbReference type="EMBL" id="CP136051">
    <property type="protein sequence ID" value="WOK04989.1"/>
    <property type="molecule type" value="Genomic_DNA"/>
</dbReference>
<dbReference type="RefSeq" id="WP_317487786.1">
    <property type="nucleotide sequence ID" value="NZ_CP136051.1"/>
</dbReference>